<reference evidence="4 5" key="1">
    <citation type="submission" date="2014-07" db="EMBL/GenBank/DDBJ databases">
        <title>Draft Genome Sequence of Gephyronic Acid Producer, Cystobacter violaceus Strain Cb vi76.</title>
        <authorList>
            <person name="Stevens D.C."/>
            <person name="Young J."/>
            <person name="Carmichael R."/>
            <person name="Tan J."/>
            <person name="Taylor R.E."/>
        </authorList>
    </citation>
    <scope>NUCLEOTIDE SEQUENCE [LARGE SCALE GENOMIC DNA]</scope>
    <source>
        <strain evidence="4 5">Cb vi76</strain>
    </source>
</reference>
<evidence type="ECO:0000256" key="2">
    <source>
        <dbReference type="ARBA" id="ARBA00022801"/>
    </source>
</evidence>
<dbReference type="PANTHER" id="PTHR31302:SF31">
    <property type="entry name" value="PHOSPHODIESTERASE YAEI"/>
    <property type="match status" value="1"/>
</dbReference>
<evidence type="ECO:0000313" key="5">
    <source>
        <dbReference type="Proteomes" id="UP000028547"/>
    </source>
</evidence>
<dbReference type="Proteomes" id="UP000028547">
    <property type="component" value="Unassembled WGS sequence"/>
</dbReference>
<dbReference type="GO" id="GO:0008758">
    <property type="term" value="F:UDP-2,3-diacylglucosamine hydrolase activity"/>
    <property type="evidence" value="ECO:0007669"/>
    <property type="project" value="TreeGrafter"/>
</dbReference>
<dbReference type="Gene3D" id="3.60.21.10">
    <property type="match status" value="1"/>
</dbReference>
<dbReference type="InterPro" id="IPR051158">
    <property type="entry name" value="Metallophosphoesterase_sf"/>
</dbReference>
<dbReference type="GO" id="GO:0046872">
    <property type="term" value="F:metal ion binding"/>
    <property type="evidence" value="ECO:0007669"/>
    <property type="project" value="UniProtKB-KW"/>
</dbReference>
<dbReference type="GO" id="GO:0016020">
    <property type="term" value="C:membrane"/>
    <property type="evidence" value="ECO:0007669"/>
    <property type="project" value="GOC"/>
</dbReference>
<keyword evidence="1" id="KW-0479">Metal-binding</keyword>
<evidence type="ECO:0000313" key="4">
    <source>
        <dbReference type="EMBL" id="KFA92142.1"/>
    </source>
</evidence>
<dbReference type="InterPro" id="IPR029052">
    <property type="entry name" value="Metallo-depent_PP-like"/>
</dbReference>
<dbReference type="Pfam" id="PF00149">
    <property type="entry name" value="Metallophos"/>
    <property type="match status" value="1"/>
</dbReference>
<dbReference type="InterPro" id="IPR004843">
    <property type="entry name" value="Calcineurin-like_PHP"/>
</dbReference>
<accession>A0A084SUK7</accession>
<dbReference type="SUPFAM" id="SSF56300">
    <property type="entry name" value="Metallo-dependent phosphatases"/>
    <property type="match status" value="1"/>
</dbReference>
<dbReference type="GO" id="GO:0009245">
    <property type="term" value="P:lipid A biosynthetic process"/>
    <property type="evidence" value="ECO:0007669"/>
    <property type="project" value="TreeGrafter"/>
</dbReference>
<dbReference type="AlphaFoldDB" id="A0A084SUK7"/>
<dbReference type="InterPro" id="IPR016538">
    <property type="entry name" value="UCP008292"/>
</dbReference>
<comment type="caution">
    <text evidence="4">The sequence shown here is derived from an EMBL/GenBank/DDBJ whole genome shotgun (WGS) entry which is preliminary data.</text>
</comment>
<keyword evidence="2" id="KW-0378">Hydrolase</keyword>
<protein>
    <submittedName>
        <fullName evidence="4">Metallophosphoesterase</fullName>
    </submittedName>
</protein>
<organism evidence="4 5">
    <name type="scientific">Archangium violaceum Cb vi76</name>
    <dbReference type="NCBI Taxonomy" id="1406225"/>
    <lineage>
        <taxon>Bacteria</taxon>
        <taxon>Pseudomonadati</taxon>
        <taxon>Myxococcota</taxon>
        <taxon>Myxococcia</taxon>
        <taxon>Myxococcales</taxon>
        <taxon>Cystobacterineae</taxon>
        <taxon>Archangiaceae</taxon>
        <taxon>Archangium</taxon>
    </lineage>
</organism>
<dbReference type="PANTHER" id="PTHR31302">
    <property type="entry name" value="TRANSMEMBRANE PROTEIN WITH METALLOPHOSPHOESTERASE DOMAIN-RELATED"/>
    <property type="match status" value="1"/>
</dbReference>
<proteinExistence type="predicted"/>
<dbReference type="EMBL" id="JPMI01000109">
    <property type="protein sequence ID" value="KFA92142.1"/>
    <property type="molecule type" value="Genomic_DNA"/>
</dbReference>
<name>A0A084SUK7_9BACT</name>
<sequence length="244" mass="26568">MARDANSKIRLAAVGDLHCREDQHGRFRQLVKQINAEADVLLLCGDLTDRGMVEEGKVLAEELSALRVPVAAVLGNHDYEHNQAKEICGELSRVGVHILDGDHFIFEKVLGVAGVKGFGGGFGNATLQAFGEGQTKSFVQEAVQESLKLEAALSHLDTPKKVVIMHYAPVPETLEGENIEIRPFLGTSRLAMPVDHYGAEAVFHGHAHHGAHAGKTKSGIPVYNVAMPLMTKMHPDQRFMLLEV</sequence>
<evidence type="ECO:0000256" key="1">
    <source>
        <dbReference type="ARBA" id="ARBA00022723"/>
    </source>
</evidence>
<feature type="domain" description="Calcineurin-like phosphoesterase" evidence="3">
    <location>
        <begin position="9"/>
        <end position="209"/>
    </location>
</feature>
<dbReference type="PIRSF" id="PIRSF008292">
    <property type="entry name" value="UCP008292"/>
    <property type="match status" value="1"/>
</dbReference>
<evidence type="ECO:0000259" key="3">
    <source>
        <dbReference type="Pfam" id="PF00149"/>
    </source>
</evidence>
<gene>
    <name evidence="4" type="ORF">Q664_17735</name>
</gene>